<reference evidence="2" key="1">
    <citation type="submission" date="2015-12" db="EMBL/GenBank/DDBJ databases">
        <title>Gene expression during late stages of embryo sac development: a critical building block for successful pollen-pistil interactions.</title>
        <authorList>
            <person name="Liu Y."/>
            <person name="Joly V."/>
            <person name="Sabar M."/>
            <person name="Matton D.P."/>
        </authorList>
    </citation>
    <scope>NUCLEOTIDE SEQUENCE</scope>
</reference>
<feature type="region of interest" description="Disordered" evidence="1">
    <location>
        <begin position="1"/>
        <end position="32"/>
    </location>
</feature>
<dbReference type="EMBL" id="GEDG01012661">
    <property type="protein sequence ID" value="JAP26024.1"/>
    <property type="molecule type" value="Transcribed_RNA"/>
</dbReference>
<protein>
    <submittedName>
        <fullName evidence="2">Putative ovule protein</fullName>
    </submittedName>
</protein>
<evidence type="ECO:0000256" key="1">
    <source>
        <dbReference type="SAM" id="MobiDB-lite"/>
    </source>
</evidence>
<dbReference type="AlphaFoldDB" id="A0A0V0I0U6"/>
<organism evidence="2">
    <name type="scientific">Solanum chacoense</name>
    <name type="common">Chaco potato</name>
    <dbReference type="NCBI Taxonomy" id="4108"/>
    <lineage>
        <taxon>Eukaryota</taxon>
        <taxon>Viridiplantae</taxon>
        <taxon>Streptophyta</taxon>
        <taxon>Embryophyta</taxon>
        <taxon>Tracheophyta</taxon>
        <taxon>Spermatophyta</taxon>
        <taxon>Magnoliopsida</taxon>
        <taxon>eudicotyledons</taxon>
        <taxon>Gunneridae</taxon>
        <taxon>Pentapetalae</taxon>
        <taxon>asterids</taxon>
        <taxon>lamiids</taxon>
        <taxon>Solanales</taxon>
        <taxon>Solanaceae</taxon>
        <taxon>Solanoideae</taxon>
        <taxon>Solaneae</taxon>
        <taxon>Solanum</taxon>
    </lineage>
</organism>
<accession>A0A0V0I0U6</accession>
<proteinExistence type="predicted"/>
<sequence>MDADSFQVHKQHQGPMLGLRPHHPKHDMPCSHQERIKSQQFLISDILAAKKLKTKTPVTAIGYRMSNPSETISFHHKDSICKLQRKH</sequence>
<evidence type="ECO:0000313" key="2">
    <source>
        <dbReference type="EMBL" id="JAP26024.1"/>
    </source>
</evidence>
<name>A0A0V0I0U6_SOLCH</name>